<evidence type="ECO:0000259" key="5">
    <source>
        <dbReference type="Pfam" id="PF01545"/>
    </source>
</evidence>
<keyword evidence="7" id="KW-1185">Reference proteome</keyword>
<keyword evidence="4" id="KW-0472">Membrane</keyword>
<protein>
    <submittedName>
        <fullName evidence="6">Cation efflux family protein</fullName>
    </submittedName>
</protein>
<evidence type="ECO:0000313" key="7">
    <source>
        <dbReference type="Proteomes" id="UP000238392"/>
    </source>
</evidence>
<dbReference type="InterPro" id="IPR027469">
    <property type="entry name" value="Cation_efflux_TMD_sf"/>
</dbReference>
<evidence type="ECO:0000313" key="6">
    <source>
        <dbReference type="EMBL" id="PRY84489.1"/>
    </source>
</evidence>
<dbReference type="InterPro" id="IPR058533">
    <property type="entry name" value="Cation_efflux_TM"/>
</dbReference>
<comment type="caution">
    <text evidence="6">The sequence shown here is derived from an EMBL/GenBank/DDBJ whole genome shotgun (WGS) entry which is preliminary data.</text>
</comment>
<sequence>MVVNPFLAWGKYRYGKRLDAPALKYGAKDTMICEYQTVVVLLGIGLTQWMGWWWADPVAALLIVPYVAWEAFEATKDAFSVDPEEDAKATG</sequence>
<reference evidence="6 7" key="1">
    <citation type="submission" date="2018-03" db="EMBL/GenBank/DDBJ databases">
        <title>Genomic Encyclopedia of Archaeal and Bacterial Type Strains, Phase II (KMG-II): from individual species to whole genera.</title>
        <authorList>
            <person name="Goeker M."/>
        </authorList>
    </citation>
    <scope>NUCLEOTIDE SEQUENCE [LARGE SCALE GENOMIC DNA]</scope>
    <source>
        <strain evidence="6 7">DSM 100212</strain>
    </source>
</reference>
<accession>A0A2T0WCQ3</accession>
<evidence type="ECO:0000256" key="4">
    <source>
        <dbReference type="ARBA" id="ARBA00023136"/>
    </source>
</evidence>
<evidence type="ECO:0000256" key="1">
    <source>
        <dbReference type="ARBA" id="ARBA00004141"/>
    </source>
</evidence>
<gene>
    <name evidence="6" type="ORF">CLV74_1237</name>
</gene>
<comment type="subcellular location">
    <subcellularLocation>
        <location evidence="1">Membrane</location>
        <topology evidence="1">Multi-pass membrane protein</topology>
    </subcellularLocation>
</comment>
<organism evidence="6 7">
    <name type="scientific">Donghicola tyrosinivorans</name>
    <dbReference type="NCBI Taxonomy" id="1652492"/>
    <lineage>
        <taxon>Bacteria</taxon>
        <taxon>Pseudomonadati</taxon>
        <taxon>Pseudomonadota</taxon>
        <taxon>Alphaproteobacteria</taxon>
        <taxon>Rhodobacterales</taxon>
        <taxon>Roseobacteraceae</taxon>
        <taxon>Donghicola</taxon>
    </lineage>
</organism>
<feature type="domain" description="Cation efflux protein transmembrane" evidence="5">
    <location>
        <begin position="2"/>
        <end position="80"/>
    </location>
</feature>
<dbReference type="Proteomes" id="UP000238392">
    <property type="component" value="Unassembled WGS sequence"/>
</dbReference>
<keyword evidence="2" id="KW-0812">Transmembrane</keyword>
<proteinExistence type="predicted"/>
<dbReference type="SUPFAM" id="SSF161111">
    <property type="entry name" value="Cation efflux protein transmembrane domain-like"/>
    <property type="match status" value="1"/>
</dbReference>
<evidence type="ECO:0000256" key="3">
    <source>
        <dbReference type="ARBA" id="ARBA00022989"/>
    </source>
</evidence>
<dbReference type="Pfam" id="PF01545">
    <property type="entry name" value="Cation_efflux"/>
    <property type="match status" value="1"/>
</dbReference>
<dbReference type="Gene3D" id="1.20.1510.10">
    <property type="entry name" value="Cation efflux protein transmembrane domain"/>
    <property type="match status" value="1"/>
</dbReference>
<keyword evidence="3" id="KW-1133">Transmembrane helix</keyword>
<evidence type="ECO:0000256" key="2">
    <source>
        <dbReference type="ARBA" id="ARBA00022692"/>
    </source>
</evidence>
<dbReference type="EMBL" id="PVTQ01000023">
    <property type="protein sequence ID" value="PRY84489.1"/>
    <property type="molecule type" value="Genomic_DNA"/>
</dbReference>
<name>A0A2T0WCQ3_9RHOB</name>
<dbReference type="AlphaFoldDB" id="A0A2T0WCQ3"/>
<dbReference type="GO" id="GO:0016020">
    <property type="term" value="C:membrane"/>
    <property type="evidence" value="ECO:0007669"/>
    <property type="project" value="UniProtKB-SubCell"/>
</dbReference>
<dbReference type="GO" id="GO:0008324">
    <property type="term" value="F:monoatomic cation transmembrane transporter activity"/>
    <property type="evidence" value="ECO:0007669"/>
    <property type="project" value="InterPro"/>
</dbReference>